<dbReference type="AlphaFoldDB" id="A0AAV4G2P5"/>
<evidence type="ECO:0000313" key="2">
    <source>
        <dbReference type="Proteomes" id="UP000762676"/>
    </source>
</evidence>
<gene>
    <name evidence="1" type="ORF">ElyMa_000558000</name>
</gene>
<comment type="caution">
    <text evidence="1">The sequence shown here is derived from an EMBL/GenBank/DDBJ whole genome shotgun (WGS) entry which is preliminary data.</text>
</comment>
<keyword evidence="2" id="KW-1185">Reference proteome</keyword>
<proteinExistence type="predicted"/>
<dbReference type="Proteomes" id="UP000762676">
    <property type="component" value="Unassembled WGS sequence"/>
</dbReference>
<reference evidence="1 2" key="1">
    <citation type="journal article" date="2021" name="Elife">
        <title>Chloroplast acquisition without the gene transfer in kleptoplastic sea slugs, Plakobranchus ocellatus.</title>
        <authorList>
            <person name="Maeda T."/>
            <person name="Takahashi S."/>
            <person name="Yoshida T."/>
            <person name="Shimamura S."/>
            <person name="Takaki Y."/>
            <person name="Nagai Y."/>
            <person name="Toyoda A."/>
            <person name="Suzuki Y."/>
            <person name="Arimoto A."/>
            <person name="Ishii H."/>
            <person name="Satoh N."/>
            <person name="Nishiyama T."/>
            <person name="Hasebe M."/>
            <person name="Maruyama T."/>
            <person name="Minagawa J."/>
            <person name="Obokata J."/>
            <person name="Shigenobu S."/>
        </authorList>
    </citation>
    <scope>NUCLEOTIDE SEQUENCE [LARGE SCALE GENOMIC DNA]</scope>
</reference>
<evidence type="ECO:0000313" key="1">
    <source>
        <dbReference type="EMBL" id="GFR79524.1"/>
    </source>
</evidence>
<accession>A0AAV4G2P5</accession>
<protein>
    <submittedName>
        <fullName evidence="1">Uncharacterized protein</fullName>
    </submittedName>
</protein>
<dbReference type="EMBL" id="BMAT01001094">
    <property type="protein sequence ID" value="GFR79524.1"/>
    <property type="molecule type" value="Genomic_DNA"/>
</dbReference>
<name>A0AAV4G2P5_9GAST</name>
<organism evidence="1 2">
    <name type="scientific">Elysia marginata</name>
    <dbReference type="NCBI Taxonomy" id="1093978"/>
    <lineage>
        <taxon>Eukaryota</taxon>
        <taxon>Metazoa</taxon>
        <taxon>Spiralia</taxon>
        <taxon>Lophotrochozoa</taxon>
        <taxon>Mollusca</taxon>
        <taxon>Gastropoda</taxon>
        <taxon>Heterobranchia</taxon>
        <taxon>Euthyneura</taxon>
        <taxon>Panpulmonata</taxon>
        <taxon>Sacoglossa</taxon>
        <taxon>Placobranchoidea</taxon>
        <taxon>Plakobranchidae</taxon>
        <taxon>Elysia</taxon>
    </lineage>
</organism>
<sequence>MGNPSCDWFLVPPVSELRCVYIPGQAREGEMDRNLLARLSLAAPARDQCSLAGKVENQLRLDKHLRSSILEVVNVGVSDFSVYILMEKIGRRFGILSPPNTVE</sequence>